<dbReference type="Proteomes" id="UP000323000">
    <property type="component" value="Chromosome 3"/>
</dbReference>
<dbReference type="GO" id="GO:0043531">
    <property type="term" value="F:ADP binding"/>
    <property type="evidence" value="ECO:0007669"/>
    <property type="project" value="InterPro"/>
</dbReference>
<dbReference type="InterPro" id="IPR002182">
    <property type="entry name" value="NB-ARC"/>
</dbReference>
<dbReference type="SUPFAM" id="SSF52058">
    <property type="entry name" value="L domain-like"/>
    <property type="match status" value="1"/>
</dbReference>
<evidence type="ECO:0000256" key="3">
    <source>
        <dbReference type="SAM" id="MobiDB-lite"/>
    </source>
</evidence>
<evidence type="ECO:0000259" key="4">
    <source>
        <dbReference type="Pfam" id="PF00931"/>
    </source>
</evidence>
<evidence type="ECO:0000256" key="2">
    <source>
        <dbReference type="ARBA" id="ARBA00022821"/>
    </source>
</evidence>
<keyword evidence="2" id="KW-0611">Plant defense</keyword>
<dbReference type="AlphaFoldDB" id="A0A5C7IBE0"/>
<dbReference type="PRINTS" id="PR00364">
    <property type="entry name" value="DISEASERSIST"/>
</dbReference>
<dbReference type="Pfam" id="PF00931">
    <property type="entry name" value="NB-ARC"/>
    <property type="match status" value="1"/>
</dbReference>
<feature type="compositionally biased region" description="Low complexity" evidence="3">
    <location>
        <begin position="96"/>
        <end position="106"/>
    </location>
</feature>
<comment type="caution">
    <text evidence="5">The sequence shown here is derived from an EMBL/GenBank/DDBJ whole genome shotgun (WGS) entry which is preliminary data.</text>
</comment>
<name>A0A5C7IBE0_9ROSI</name>
<accession>A0A5C7IBE0</accession>
<dbReference type="InterPro" id="IPR027417">
    <property type="entry name" value="P-loop_NTPase"/>
</dbReference>
<evidence type="ECO:0000256" key="1">
    <source>
        <dbReference type="ARBA" id="ARBA00008894"/>
    </source>
</evidence>
<feature type="region of interest" description="Disordered" evidence="3">
    <location>
        <begin position="86"/>
        <end position="111"/>
    </location>
</feature>
<dbReference type="EMBL" id="VAHF01000003">
    <property type="protein sequence ID" value="TXG65726.1"/>
    <property type="molecule type" value="Genomic_DNA"/>
</dbReference>
<organism evidence="5 6">
    <name type="scientific">Acer yangbiense</name>
    <dbReference type="NCBI Taxonomy" id="1000413"/>
    <lineage>
        <taxon>Eukaryota</taxon>
        <taxon>Viridiplantae</taxon>
        <taxon>Streptophyta</taxon>
        <taxon>Embryophyta</taxon>
        <taxon>Tracheophyta</taxon>
        <taxon>Spermatophyta</taxon>
        <taxon>Magnoliopsida</taxon>
        <taxon>eudicotyledons</taxon>
        <taxon>Gunneridae</taxon>
        <taxon>Pentapetalae</taxon>
        <taxon>rosids</taxon>
        <taxon>malvids</taxon>
        <taxon>Sapindales</taxon>
        <taxon>Sapindaceae</taxon>
        <taxon>Hippocastanoideae</taxon>
        <taxon>Acereae</taxon>
        <taxon>Acer</taxon>
    </lineage>
</organism>
<dbReference type="SUPFAM" id="SSF52540">
    <property type="entry name" value="P-loop containing nucleoside triphosphate hydrolases"/>
    <property type="match status" value="1"/>
</dbReference>
<reference evidence="6" key="1">
    <citation type="journal article" date="2019" name="Gigascience">
        <title>De novo genome assembly of the endangered Acer yangbiense, a plant species with extremely small populations endemic to Yunnan Province, China.</title>
        <authorList>
            <person name="Yang J."/>
            <person name="Wariss H.M."/>
            <person name="Tao L."/>
            <person name="Zhang R."/>
            <person name="Yun Q."/>
            <person name="Hollingsworth P."/>
            <person name="Dao Z."/>
            <person name="Luo G."/>
            <person name="Guo H."/>
            <person name="Ma Y."/>
            <person name="Sun W."/>
        </authorList>
    </citation>
    <scope>NUCLEOTIDE SEQUENCE [LARGE SCALE GENOMIC DNA]</scope>
    <source>
        <strain evidence="6">cv. Malutang</strain>
    </source>
</reference>
<feature type="domain" description="NB-ARC" evidence="4">
    <location>
        <begin position="108"/>
        <end position="212"/>
    </location>
</feature>
<gene>
    <name evidence="5" type="ORF">EZV62_007001</name>
</gene>
<protein>
    <recommendedName>
        <fullName evidence="4">NB-ARC domain-containing protein</fullName>
    </recommendedName>
</protein>
<dbReference type="OrthoDB" id="8042871at2759"/>
<keyword evidence="6" id="KW-1185">Reference proteome</keyword>
<dbReference type="PANTHER" id="PTHR33463">
    <property type="entry name" value="NB-ARC DOMAIN-CONTAINING PROTEIN-RELATED"/>
    <property type="match status" value="1"/>
</dbReference>
<comment type="similarity">
    <text evidence="1">Belongs to the disease resistance NB-LRR family.</text>
</comment>
<evidence type="ECO:0000313" key="6">
    <source>
        <dbReference type="Proteomes" id="UP000323000"/>
    </source>
</evidence>
<sequence>MNPNKNLDQNVDEFKKMTIELANAGENEKLSNENEAIILLNALPDSFKDVKAAIKYGRTSLSLEECISALKSKDLELKIENKDSGENLFVRGRQPNRNGNNNNNNHNKGKGRIGIYGTGGIGKTTLVRDVAAQAEDKKLINVVAFAEVAVKPDIKEILLEIADKLGMAFREESVSGRARILQQRLKQEEKVLLVLDNIWERLNLEDLGIPIETYSSIEISYHQLKQEELKTAFLLCCTMGHTSIENLLKYALGLGVFNDIKTVEAARNRVSSLVRQLNSSSLLLDANEERILMHDVIRDVGRSIEFRDRHIFTGTDDSIRRWEDEDTLKTFFGISLHIVSEPPKELKCPGLQFLYMQATNNALKIPDSFFTGMSKLRVLHLVGFNLTSLPTSLSVKKSSDIEYGDMQS</sequence>
<dbReference type="PANTHER" id="PTHR33463:SF198">
    <property type="entry name" value="RPP4C3"/>
    <property type="match status" value="1"/>
</dbReference>
<dbReference type="Gene3D" id="3.40.50.300">
    <property type="entry name" value="P-loop containing nucleotide triphosphate hydrolases"/>
    <property type="match status" value="1"/>
</dbReference>
<dbReference type="InterPro" id="IPR050905">
    <property type="entry name" value="Plant_NBS-LRR"/>
</dbReference>
<evidence type="ECO:0000313" key="5">
    <source>
        <dbReference type="EMBL" id="TXG65726.1"/>
    </source>
</evidence>
<dbReference type="InterPro" id="IPR032675">
    <property type="entry name" value="LRR_dom_sf"/>
</dbReference>
<proteinExistence type="inferred from homology"/>
<dbReference type="Gene3D" id="3.80.10.10">
    <property type="entry name" value="Ribonuclease Inhibitor"/>
    <property type="match status" value="1"/>
</dbReference>